<reference evidence="2 3" key="1">
    <citation type="submission" date="2019-04" db="EMBL/GenBank/DDBJ databases">
        <title>Phreatobacter aquaticus sp. nov.</title>
        <authorList>
            <person name="Choi A."/>
        </authorList>
    </citation>
    <scope>NUCLEOTIDE SEQUENCE [LARGE SCALE GENOMIC DNA]</scope>
    <source>
        <strain evidence="2 3">KCTC 52518</strain>
    </source>
</reference>
<keyword evidence="3" id="KW-1185">Reference proteome</keyword>
<feature type="transmembrane region" description="Helical" evidence="1">
    <location>
        <begin position="171"/>
        <end position="192"/>
    </location>
</feature>
<dbReference type="RefSeq" id="WP_136959963.1">
    <property type="nucleotide sequence ID" value="NZ_CP039690.1"/>
</dbReference>
<dbReference type="EMBL" id="CP039690">
    <property type="protein sequence ID" value="QCI64510.1"/>
    <property type="molecule type" value="Genomic_DNA"/>
</dbReference>
<gene>
    <name evidence="2" type="ORF">E8M01_09840</name>
</gene>
<organism evidence="2 3">
    <name type="scientific">Phreatobacter stygius</name>
    <dbReference type="NCBI Taxonomy" id="1940610"/>
    <lineage>
        <taxon>Bacteria</taxon>
        <taxon>Pseudomonadati</taxon>
        <taxon>Pseudomonadota</taxon>
        <taxon>Alphaproteobacteria</taxon>
        <taxon>Hyphomicrobiales</taxon>
        <taxon>Phreatobacteraceae</taxon>
        <taxon>Phreatobacter</taxon>
    </lineage>
</organism>
<evidence type="ECO:0000313" key="3">
    <source>
        <dbReference type="Proteomes" id="UP000298781"/>
    </source>
</evidence>
<evidence type="ECO:0000256" key="1">
    <source>
        <dbReference type="SAM" id="Phobius"/>
    </source>
</evidence>
<name>A0A4D7B355_9HYPH</name>
<keyword evidence="1" id="KW-1133">Transmembrane helix</keyword>
<dbReference type="KEGG" id="pstg:E8M01_09840"/>
<keyword evidence="1" id="KW-0472">Membrane</keyword>
<accession>A0A4D7B355</accession>
<protein>
    <submittedName>
        <fullName evidence="2">Uncharacterized protein</fullName>
    </submittedName>
</protein>
<dbReference type="Proteomes" id="UP000298781">
    <property type="component" value="Chromosome"/>
</dbReference>
<dbReference type="AlphaFoldDB" id="A0A4D7B355"/>
<evidence type="ECO:0000313" key="2">
    <source>
        <dbReference type="EMBL" id="QCI64510.1"/>
    </source>
</evidence>
<proteinExistence type="predicted"/>
<sequence>MDVAPLVSAYRYRYHVLDSYGARVGGLTRPAPSIEDALRLAAAELKVTADPPSELKRRAFQTNMETRTALRDVIARAENDLAIAITRYGTDIGAPPTGPHIDLRATLDGLDRSYRAREPAPDDFDGWYDHLDAQIAHLASLAALERDLDAQRGGSPVPVKLPDGSPGRLKWFLVAMVVAAMVALGIAIFTSLNPPETIASPPLTGPEAPRVVRTVPITVTPPTEPAGGQPCRTFEIEVAAEGATLLDAVQSGRALVRLEPGEKVMLRQVVDQGLTRMIEVEVPARSAHGFIAEREARLPVMSWTCDR</sequence>
<keyword evidence="1" id="KW-0812">Transmembrane</keyword>
<dbReference type="OrthoDB" id="8478236at2"/>